<proteinExistence type="predicted"/>
<accession>A0AAX2GWV6</accession>
<organism evidence="1 2">
    <name type="scientific">Capnocytophaga haemolytica</name>
    <dbReference type="NCBI Taxonomy" id="45243"/>
    <lineage>
        <taxon>Bacteria</taxon>
        <taxon>Pseudomonadati</taxon>
        <taxon>Bacteroidota</taxon>
        <taxon>Flavobacteriia</taxon>
        <taxon>Flavobacteriales</taxon>
        <taxon>Flavobacteriaceae</taxon>
        <taxon>Capnocytophaga</taxon>
    </lineage>
</organism>
<reference evidence="1 2" key="1">
    <citation type="submission" date="2017-06" db="EMBL/GenBank/DDBJ databases">
        <authorList>
            <consortium name="Pathogen Informatics"/>
        </authorList>
    </citation>
    <scope>NUCLEOTIDE SEQUENCE [LARGE SCALE GENOMIC DNA]</scope>
    <source>
        <strain evidence="1 2">NCTC12947</strain>
    </source>
</reference>
<dbReference type="RefSeq" id="WP_143325006.1">
    <property type="nucleotide sequence ID" value="NZ_CP014227.1"/>
</dbReference>
<dbReference type="AlphaFoldDB" id="A0AAX2GWV6"/>
<gene>
    <name evidence="1" type="ORF">SAMEA44541418_00926</name>
</gene>
<dbReference type="EMBL" id="LT906449">
    <property type="protein sequence ID" value="SNV07721.1"/>
    <property type="molecule type" value="Genomic_DNA"/>
</dbReference>
<protein>
    <submittedName>
        <fullName evidence="1">Uncharacterized protein</fullName>
    </submittedName>
</protein>
<evidence type="ECO:0000313" key="2">
    <source>
        <dbReference type="Proteomes" id="UP000215539"/>
    </source>
</evidence>
<dbReference type="Proteomes" id="UP000215539">
    <property type="component" value="Chromosome 1"/>
</dbReference>
<sequence length="86" mass="10004">MLHTIENVVIQQTACPLMKSHTGLKLFCGIARKHTLCTYREIGEYLHLPVSNIAYYTTKHAMLLSNDAYKHLFKNIEKTILELWKN</sequence>
<evidence type="ECO:0000313" key="1">
    <source>
        <dbReference type="EMBL" id="SNV07721.1"/>
    </source>
</evidence>
<name>A0AAX2GWV6_9FLAO</name>